<accession>A0A1Q9D2Z1</accession>
<organism evidence="1 2">
    <name type="scientific">Symbiodinium microadriaticum</name>
    <name type="common">Dinoflagellate</name>
    <name type="synonym">Zooxanthella microadriatica</name>
    <dbReference type="NCBI Taxonomy" id="2951"/>
    <lineage>
        <taxon>Eukaryota</taxon>
        <taxon>Sar</taxon>
        <taxon>Alveolata</taxon>
        <taxon>Dinophyceae</taxon>
        <taxon>Suessiales</taxon>
        <taxon>Symbiodiniaceae</taxon>
        <taxon>Symbiodinium</taxon>
    </lineage>
</organism>
<reference evidence="1 2" key="1">
    <citation type="submission" date="2016-02" db="EMBL/GenBank/DDBJ databases">
        <title>Genome analysis of coral dinoflagellate symbionts highlights evolutionary adaptations to a symbiotic lifestyle.</title>
        <authorList>
            <person name="Aranda M."/>
            <person name="Li Y."/>
            <person name="Liew Y.J."/>
            <person name="Baumgarten S."/>
            <person name="Simakov O."/>
            <person name="Wilson M."/>
            <person name="Piel J."/>
            <person name="Ashoor H."/>
            <person name="Bougouffa S."/>
            <person name="Bajic V.B."/>
            <person name="Ryu T."/>
            <person name="Ravasi T."/>
            <person name="Bayer T."/>
            <person name="Micklem G."/>
            <person name="Kim H."/>
            <person name="Bhak J."/>
            <person name="Lajeunesse T.C."/>
            <person name="Voolstra C.R."/>
        </authorList>
    </citation>
    <scope>NUCLEOTIDE SEQUENCE [LARGE SCALE GENOMIC DNA]</scope>
    <source>
        <strain evidence="1 2">CCMP2467</strain>
    </source>
</reference>
<sequence>MLTAAEPDLNVVAATLVQKMLPRLDDLTGGLQHFCFLGVEALGQGDCLALASVDSARVLQDGRSAWTCFTEGSGWPGRALRSSCTCCRGARTTLAAAERLCLQNRTGCAKLCSAPITARTCELDDIVPVRQAHQRQVLELQALCFECHKVKTRSEGKNSTTLESRFCRYVYQNYAASSRLLPLCQLQKWDADAACTGWPTLASPFLSSVPSTASTAADGFWTGCPVWAGSL</sequence>
<dbReference type="EMBL" id="LSRX01000754">
    <property type="protein sequence ID" value="OLP89538.1"/>
    <property type="molecule type" value="Genomic_DNA"/>
</dbReference>
<dbReference type="AlphaFoldDB" id="A0A1Q9D2Z1"/>
<protein>
    <recommendedName>
        <fullName evidence="3">HNH domain-containing protein</fullName>
    </recommendedName>
</protein>
<proteinExistence type="predicted"/>
<gene>
    <name evidence="1" type="ORF">AK812_SmicGene29002</name>
</gene>
<dbReference type="Proteomes" id="UP000186817">
    <property type="component" value="Unassembled WGS sequence"/>
</dbReference>
<evidence type="ECO:0000313" key="2">
    <source>
        <dbReference type="Proteomes" id="UP000186817"/>
    </source>
</evidence>
<name>A0A1Q9D2Z1_SYMMI</name>
<comment type="caution">
    <text evidence="1">The sequence shown here is derived from an EMBL/GenBank/DDBJ whole genome shotgun (WGS) entry which is preliminary data.</text>
</comment>
<evidence type="ECO:0008006" key="3">
    <source>
        <dbReference type="Google" id="ProtNLM"/>
    </source>
</evidence>
<keyword evidence="2" id="KW-1185">Reference proteome</keyword>
<evidence type="ECO:0000313" key="1">
    <source>
        <dbReference type="EMBL" id="OLP89538.1"/>
    </source>
</evidence>